<evidence type="ECO:0000313" key="2">
    <source>
        <dbReference type="Proteomes" id="UP000515163"/>
    </source>
</evidence>
<feature type="chain" id="PRO_5027981562" evidence="1">
    <location>
        <begin position="18"/>
        <end position="600"/>
    </location>
</feature>
<dbReference type="OrthoDB" id="5989844at2759"/>
<organism evidence="2 3">
    <name type="scientific">Actinia tenebrosa</name>
    <name type="common">Australian red waratah sea anemone</name>
    <dbReference type="NCBI Taxonomy" id="6105"/>
    <lineage>
        <taxon>Eukaryota</taxon>
        <taxon>Metazoa</taxon>
        <taxon>Cnidaria</taxon>
        <taxon>Anthozoa</taxon>
        <taxon>Hexacorallia</taxon>
        <taxon>Actiniaria</taxon>
        <taxon>Actiniidae</taxon>
        <taxon>Actinia</taxon>
    </lineage>
</organism>
<accession>A0A6P8HMU8</accession>
<dbReference type="SUPFAM" id="SSF51126">
    <property type="entry name" value="Pectin lyase-like"/>
    <property type="match status" value="2"/>
</dbReference>
<dbReference type="RefSeq" id="XP_031557694.1">
    <property type="nucleotide sequence ID" value="XM_031701834.1"/>
</dbReference>
<dbReference type="KEGG" id="aten:116294273"/>
<dbReference type="InParanoid" id="A0A6P8HMU8"/>
<keyword evidence="2" id="KW-1185">Reference proteome</keyword>
<gene>
    <name evidence="3" type="primary">LOC116294273</name>
</gene>
<keyword evidence="1" id="KW-0732">Signal</keyword>
<name>A0A6P8HMU8_ACTTE</name>
<reference evidence="3" key="1">
    <citation type="submission" date="2025-08" db="UniProtKB">
        <authorList>
            <consortium name="RefSeq"/>
        </authorList>
    </citation>
    <scope>IDENTIFICATION</scope>
</reference>
<sequence>MKLTFFVFCIAVGCAQGTKPLGEFVYVSKTRGQANNDSCGTKSLPCKSLQVGIDKLPRGGKLFVDGENAKVDPYKCESSAGKLVVDKNISIQSYTAPAHIYCLNGIFLLADGPTGMNISMIGVQLKNTVLHMKNVNATIQNCIFLESSPAIDVRNSQGLPLYSLNIMDSMFIRNHRCIDLMQTDSNHKIGCSRLILKLRNVLFQENTALRDDAKGGLVFVNHKNCLCKDVSFLSTWDNITTTTNRGKITKHEDNGQRIRKRVQTVIKENPKKPLNGKSTKCDPILDSLVVVYTCSAKITLNQVTSDYNSDMRFLGLRSCHSDVRIYSCDFHRHIIDSPGGVIYIPVGYSTSVVIKNSDFSRNSGSIGGVLQIDGGSKKTAILNLFNVSFLYCSGKTTGCAVSIGSVEKRGVDKVFATLDGVLFNRCHNKIKRGKGRNNHGPLCLRATMVTSVNIHNSTFFRNKNKKTAAVNIKHSPTTNRGSVVKVQILRTIFYQNACDTTKPTLGIFIEKPTQVRRSQLTILHSAFVRNRGTVISVDNFQDIKLINITCSYSKGLCYEFYIGKCKALKHTPPGLDASFQMQNSTFSNNYQSFNIKYVQP</sequence>
<dbReference type="AlphaFoldDB" id="A0A6P8HMU8"/>
<proteinExistence type="predicted"/>
<evidence type="ECO:0000313" key="3">
    <source>
        <dbReference type="RefSeq" id="XP_031557694.1"/>
    </source>
</evidence>
<protein>
    <submittedName>
        <fullName evidence="3">Uncharacterized protein LOC116294273</fullName>
    </submittedName>
</protein>
<dbReference type="Proteomes" id="UP000515163">
    <property type="component" value="Unplaced"/>
</dbReference>
<feature type="non-terminal residue" evidence="3">
    <location>
        <position position="600"/>
    </location>
</feature>
<evidence type="ECO:0000256" key="1">
    <source>
        <dbReference type="SAM" id="SignalP"/>
    </source>
</evidence>
<dbReference type="GeneID" id="116294273"/>
<feature type="signal peptide" evidence="1">
    <location>
        <begin position="1"/>
        <end position="17"/>
    </location>
</feature>
<dbReference type="InterPro" id="IPR011050">
    <property type="entry name" value="Pectin_lyase_fold/virulence"/>
</dbReference>